<dbReference type="PANTHER" id="PTHR24324">
    <property type="entry name" value="HOMEOBOX PROTEIN HHEX"/>
    <property type="match status" value="1"/>
</dbReference>
<dbReference type="InterPro" id="IPR051000">
    <property type="entry name" value="Homeobox_DNA-bind_prot"/>
</dbReference>
<dbReference type="PROSITE" id="PS50071">
    <property type="entry name" value="HOMEOBOX_2"/>
    <property type="match status" value="1"/>
</dbReference>
<dbReference type="PANTHER" id="PTHR24324:SF5">
    <property type="entry name" value="HEMATOPOIETICALLY-EXPRESSED HOMEOBOX PROTEIN HHEX"/>
    <property type="match status" value="1"/>
</dbReference>
<name>A0A1B7NZV5_9EURO</name>
<protein>
    <recommendedName>
        <fullName evidence="8">Homeobox domain-containing protein</fullName>
    </recommendedName>
</protein>
<evidence type="ECO:0000313" key="9">
    <source>
        <dbReference type="EMBL" id="OAX82157.1"/>
    </source>
</evidence>
<evidence type="ECO:0000313" key="10">
    <source>
        <dbReference type="Proteomes" id="UP000091918"/>
    </source>
</evidence>
<keyword evidence="2 5" id="KW-0238">DNA-binding</keyword>
<organism evidence="9 10">
    <name type="scientific">Emergomyces africanus</name>
    <dbReference type="NCBI Taxonomy" id="1955775"/>
    <lineage>
        <taxon>Eukaryota</taxon>
        <taxon>Fungi</taxon>
        <taxon>Dikarya</taxon>
        <taxon>Ascomycota</taxon>
        <taxon>Pezizomycotina</taxon>
        <taxon>Eurotiomycetes</taxon>
        <taxon>Eurotiomycetidae</taxon>
        <taxon>Onygenales</taxon>
        <taxon>Ajellomycetaceae</taxon>
        <taxon>Emergomyces</taxon>
    </lineage>
</organism>
<feature type="region of interest" description="Disordered" evidence="7">
    <location>
        <begin position="1"/>
        <end position="113"/>
    </location>
</feature>
<evidence type="ECO:0000256" key="6">
    <source>
        <dbReference type="RuleBase" id="RU000682"/>
    </source>
</evidence>
<dbReference type="InterPro" id="IPR017970">
    <property type="entry name" value="Homeobox_CS"/>
</dbReference>
<evidence type="ECO:0000256" key="2">
    <source>
        <dbReference type="ARBA" id="ARBA00023125"/>
    </source>
</evidence>
<evidence type="ECO:0000256" key="4">
    <source>
        <dbReference type="ARBA" id="ARBA00023242"/>
    </source>
</evidence>
<evidence type="ECO:0000256" key="3">
    <source>
        <dbReference type="ARBA" id="ARBA00023155"/>
    </source>
</evidence>
<feature type="region of interest" description="Disordered" evidence="7">
    <location>
        <begin position="673"/>
        <end position="692"/>
    </location>
</feature>
<dbReference type="EMBL" id="LGUA01000347">
    <property type="protein sequence ID" value="OAX82157.1"/>
    <property type="molecule type" value="Genomic_DNA"/>
</dbReference>
<dbReference type="Gene3D" id="1.10.10.60">
    <property type="entry name" value="Homeodomain-like"/>
    <property type="match status" value="1"/>
</dbReference>
<dbReference type="PROSITE" id="PS00027">
    <property type="entry name" value="HOMEOBOX_1"/>
    <property type="match status" value="1"/>
</dbReference>
<keyword evidence="10" id="KW-1185">Reference proteome</keyword>
<sequence>MSSTTEPVATSTTATATTTPPHITTNNNTSNTSNNNSNNDDDSTTGVTPNNSNPYPNPNTNTTPTMSTPSPSSTNASAVSISNANQNRASIRRPPRKSTLTQQQKNQKRQRATQDQLVTLEMEFNKNPTPTAAVRERIAEEINMTERSVQIWFQNRRAKIKMIAKKGIETGEDCDAIPESMRQYLAVHFDPSKAHARNLFNRGPGYGPNEMHEPASSGKIVIHHFACRSLRIGSWRRVGQNAMDLVIFYSPEKSCMTYYINNDSAGYKIEYPFSYIKNIVLESGDPAPNADGTAPKPSGLVIELNRPPNFYMDSSNSGGFYQCRDFTEDQQATKSMVHYLGGHPKVLSVQLAKLVSLESFQNRLMQYDFSGFAVSAPVSPPIVHRPASQPNHLARPNSSMYQENNQFGMSLHPGRGHKRQRSRSVPVPVDFAAMGHHMPSFHIQQQQHHHPCAQQFHPDPTIFAPIPQSRMPHMPAAVSNDLRIDTSPGYAMDFQPYPMSATATNVLPDQTPTQAQNQPPPTASAHLVGTPYSLPFLSPSPMVDAPNMIPQQSPPLPQQQQQQQQQQHQQHQQHQQQQQQQQEQPQQPQQHSASPLSHATAEPMIADQSPHSMTKLQLHPSSSSASAEDIFSLSVADHDADDHMAGMPGVGVGDDGTDDAGMLLSEMYSKQNLNNNQHHDHNNNNNNNDDHTMSMPMSMSMSMPMPMPMPMPMSMSMSVPMPMHHNSHSPPMEMDDDSFVLALQGLGGGAADHHGHHHNSHNSHHLHHHGLGHSPPNDIGDYNGMLPFETVDPSSLAATAAEA</sequence>
<evidence type="ECO:0000256" key="1">
    <source>
        <dbReference type="ARBA" id="ARBA00004123"/>
    </source>
</evidence>
<evidence type="ECO:0000256" key="7">
    <source>
        <dbReference type="SAM" id="MobiDB-lite"/>
    </source>
</evidence>
<evidence type="ECO:0000256" key="5">
    <source>
        <dbReference type="PROSITE-ProRule" id="PRU00108"/>
    </source>
</evidence>
<dbReference type="GO" id="GO:0000978">
    <property type="term" value="F:RNA polymerase II cis-regulatory region sequence-specific DNA binding"/>
    <property type="evidence" value="ECO:0007669"/>
    <property type="project" value="TreeGrafter"/>
</dbReference>
<comment type="subcellular location">
    <subcellularLocation>
        <location evidence="1 5 6">Nucleus</location>
    </subcellularLocation>
</comment>
<feature type="region of interest" description="Disordered" evidence="7">
    <location>
        <begin position="750"/>
        <end position="786"/>
    </location>
</feature>
<dbReference type="GO" id="GO:0005634">
    <property type="term" value="C:nucleus"/>
    <property type="evidence" value="ECO:0007669"/>
    <property type="project" value="UniProtKB-SubCell"/>
</dbReference>
<feature type="compositionally biased region" description="Low complexity" evidence="7">
    <location>
        <begin position="558"/>
        <end position="591"/>
    </location>
</feature>
<keyword evidence="3 5" id="KW-0371">Homeobox</keyword>
<dbReference type="GO" id="GO:0000981">
    <property type="term" value="F:DNA-binding transcription factor activity, RNA polymerase II-specific"/>
    <property type="evidence" value="ECO:0007669"/>
    <property type="project" value="InterPro"/>
</dbReference>
<reference evidence="9 10" key="1">
    <citation type="submission" date="2015-07" db="EMBL/GenBank/DDBJ databases">
        <title>Emmonsia species relationships and genome sequence.</title>
        <authorList>
            <person name="Cuomo C.A."/>
            <person name="Schwartz I.S."/>
            <person name="Kenyon C."/>
            <person name="de Hoog G.S."/>
            <person name="Govender N.P."/>
            <person name="Botha A."/>
            <person name="Moreno L."/>
            <person name="de Vries M."/>
            <person name="Munoz J.F."/>
            <person name="Stielow J.B."/>
        </authorList>
    </citation>
    <scope>NUCLEOTIDE SEQUENCE [LARGE SCALE GENOMIC DNA]</scope>
    <source>
        <strain evidence="9 10">CBS 136260</strain>
    </source>
</reference>
<evidence type="ECO:0000259" key="8">
    <source>
        <dbReference type="PROSITE" id="PS50071"/>
    </source>
</evidence>
<feature type="compositionally biased region" description="Basic and acidic residues" evidence="7">
    <location>
        <begin position="677"/>
        <end position="692"/>
    </location>
</feature>
<accession>A0A1B7NZV5</accession>
<dbReference type="InterPro" id="IPR009057">
    <property type="entry name" value="Homeodomain-like_sf"/>
</dbReference>
<dbReference type="InterPro" id="IPR057939">
    <property type="entry name" value="TRF2_HOY1_PH"/>
</dbReference>
<dbReference type="InterPro" id="IPR001356">
    <property type="entry name" value="HD"/>
</dbReference>
<dbReference type="Pfam" id="PF00046">
    <property type="entry name" value="Homeodomain"/>
    <property type="match status" value="1"/>
</dbReference>
<comment type="caution">
    <text evidence="9">The sequence shown here is derived from an EMBL/GenBank/DDBJ whole genome shotgun (WGS) entry which is preliminary data.</text>
</comment>
<feature type="DNA-binding region" description="Homeobox" evidence="5">
    <location>
        <begin position="105"/>
        <end position="164"/>
    </location>
</feature>
<dbReference type="SUPFAM" id="SSF46689">
    <property type="entry name" value="Homeodomain-like"/>
    <property type="match status" value="1"/>
</dbReference>
<feature type="compositionally biased region" description="Low complexity" evidence="7">
    <location>
        <begin position="1"/>
        <end position="87"/>
    </location>
</feature>
<dbReference type="SMART" id="SM00389">
    <property type="entry name" value="HOX"/>
    <property type="match status" value="1"/>
</dbReference>
<gene>
    <name evidence="9" type="ORF">ACJ72_03491</name>
</gene>
<feature type="domain" description="Homeobox" evidence="8">
    <location>
        <begin position="103"/>
        <end position="163"/>
    </location>
</feature>
<dbReference type="Proteomes" id="UP000091918">
    <property type="component" value="Unassembled WGS sequence"/>
</dbReference>
<proteinExistence type="predicted"/>
<dbReference type="OrthoDB" id="6159439at2759"/>
<dbReference type="Pfam" id="PF24818">
    <property type="entry name" value="PH_TRF2_HOY1"/>
    <property type="match status" value="1"/>
</dbReference>
<keyword evidence="4 5" id="KW-0539">Nucleus</keyword>
<feature type="region of interest" description="Disordered" evidence="7">
    <location>
        <begin position="502"/>
        <end position="599"/>
    </location>
</feature>
<dbReference type="AlphaFoldDB" id="A0A1B7NZV5"/>
<dbReference type="GO" id="GO:0030154">
    <property type="term" value="P:cell differentiation"/>
    <property type="evidence" value="ECO:0007669"/>
    <property type="project" value="TreeGrafter"/>
</dbReference>
<dbReference type="STRING" id="1658172.A0A1B7NZV5"/>
<dbReference type="CDD" id="cd00086">
    <property type="entry name" value="homeodomain"/>
    <property type="match status" value="1"/>
</dbReference>
<feature type="compositionally biased region" description="Basic residues" evidence="7">
    <location>
        <begin position="754"/>
        <end position="771"/>
    </location>
</feature>